<evidence type="ECO:0000256" key="1">
    <source>
        <dbReference type="ARBA" id="ARBA00004976"/>
    </source>
</evidence>
<evidence type="ECO:0000256" key="5">
    <source>
        <dbReference type="ARBA" id="ARBA00022679"/>
    </source>
</evidence>
<feature type="domain" description="RelA/SpoT" evidence="10">
    <location>
        <begin position="43"/>
        <end position="164"/>
    </location>
</feature>
<dbReference type="InterPro" id="IPR043519">
    <property type="entry name" value="NT_sf"/>
</dbReference>
<dbReference type="STRING" id="333138.LQ50_19075"/>
<dbReference type="OrthoDB" id="9789634at2"/>
<keyword evidence="12" id="KW-1185">Reference proteome</keyword>
<evidence type="ECO:0000313" key="11">
    <source>
        <dbReference type="EMBL" id="KHF38833.1"/>
    </source>
</evidence>
<dbReference type="SUPFAM" id="SSF81301">
    <property type="entry name" value="Nucleotidyltransferase"/>
    <property type="match status" value="1"/>
</dbReference>
<dbReference type="PANTHER" id="PTHR47837:SF1">
    <property type="entry name" value="GTP PYROPHOSPHOKINASE YJBM"/>
    <property type="match status" value="1"/>
</dbReference>
<reference evidence="11 12" key="1">
    <citation type="submission" date="2014-09" db="EMBL/GenBank/DDBJ databases">
        <title>Genome sequencing and annotation of Bacillus Okhensis strain Kh10-101T.</title>
        <authorList>
            <person name="Prakash J.S."/>
        </authorList>
    </citation>
    <scope>NUCLEOTIDE SEQUENCE [LARGE SCALE GENOMIC DNA]</scope>
    <source>
        <strain evidence="12">Kh10-101T</strain>
    </source>
</reference>
<keyword evidence="6" id="KW-0547">Nucleotide-binding</keyword>
<dbReference type="InterPro" id="IPR007685">
    <property type="entry name" value="RelA_SpoT"/>
</dbReference>
<comment type="caution">
    <text evidence="11">The sequence shown here is derived from an EMBL/GenBank/DDBJ whole genome shotgun (WGS) entry which is preliminary data.</text>
</comment>
<dbReference type="InterPro" id="IPR052366">
    <property type="entry name" value="GTP_Pyrophosphokinase"/>
</dbReference>
<comment type="similarity">
    <text evidence="2">Belongs to the RelA/SpoT family.</text>
</comment>
<dbReference type="Pfam" id="PF04607">
    <property type="entry name" value="RelA_SpoT"/>
    <property type="match status" value="1"/>
</dbReference>
<keyword evidence="8" id="KW-0067">ATP-binding</keyword>
<dbReference type="GO" id="GO:0005525">
    <property type="term" value="F:GTP binding"/>
    <property type="evidence" value="ECO:0007669"/>
    <property type="project" value="UniProtKB-KW"/>
</dbReference>
<evidence type="ECO:0000256" key="6">
    <source>
        <dbReference type="ARBA" id="ARBA00022741"/>
    </source>
</evidence>
<dbReference type="GO" id="GO:0015970">
    <property type="term" value="P:guanosine tetraphosphate biosynthetic process"/>
    <property type="evidence" value="ECO:0007669"/>
    <property type="project" value="UniProtKB-UniPathway"/>
</dbReference>
<comment type="pathway">
    <text evidence="1">Purine metabolism; ppGpp biosynthesis; ppGpp from GTP: step 1/2.</text>
</comment>
<dbReference type="FunFam" id="3.30.460.10:FF:000012">
    <property type="entry name" value="GTP pyrophosphokinase YjbM"/>
    <property type="match status" value="1"/>
</dbReference>
<evidence type="ECO:0000256" key="3">
    <source>
        <dbReference type="ARBA" id="ARBA00011881"/>
    </source>
</evidence>
<comment type="subunit">
    <text evidence="3">Homotetramer.</text>
</comment>
<dbReference type="AlphaFoldDB" id="A0A0B0I8M0"/>
<evidence type="ECO:0000259" key="10">
    <source>
        <dbReference type="SMART" id="SM00954"/>
    </source>
</evidence>
<gene>
    <name evidence="11" type="ORF">LQ50_19075</name>
</gene>
<dbReference type="FunFam" id="1.10.287.860:FF:000001">
    <property type="entry name" value="GTP pyrophosphokinase YjbM"/>
    <property type="match status" value="1"/>
</dbReference>
<sequence length="210" mass="24705">MSNWEIFLTPYKQAVDELKIKLKGIREQYQQSSKHTPIEFVTARVKPVTSILDKAKRKNVPLDQLEEGMQDLAGVRIVTQFVEDIETVVELIRTRRDFEIVEERDYIFDKKPSGYRSYHLVLRYPVQTIEGEKKVLVELQVRTLAMNFWATIEHSLNYKYSGEIPEDIKMRLQRAAEAAFKLDEEMSIIRDEVRDAQEIITTKQEQGRKL</sequence>
<evidence type="ECO:0000256" key="4">
    <source>
        <dbReference type="ARBA" id="ARBA00013251"/>
    </source>
</evidence>
<dbReference type="SMART" id="SM00954">
    <property type="entry name" value="RelA_SpoT"/>
    <property type="match status" value="1"/>
</dbReference>
<dbReference type="EMBL" id="JRJU01000029">
    <property type="protein sequence ID" value="KHF38833.1"/>
    <property type="molecule type" value="Genomic_DNA"/>
</dbReference>
<dbReference type="UniPathway" id="UPA00908">
    <property type="reaction ID" value="UER00884"/>
</dbReference>
<dbReference type="RefSeq" id="WP_034631864.1">
    <property type="nucleotide sequence ID" value="NZ_JRJU01000029.1"/>
</dbReference>
<name>A0A0B0I8M0_9BACI</name>
<dbReference type="GO" id="GO:0008728">
    <property type="term" value="F:GTP diphosphokinase activity"/>
    <property type="evidence" value="ECO:0007669"/>
    <property type="project" value="UniProtKB-EC"/>
</dbReference>
<dbReference type="Gene3D" id="3.30.460.10">
    <property type="entry name" value="Beta Polymerase, domain 2"/>
    <property type="match status" value="1"/>
</dbReference>
<dbReference type="GO" id="GO:0005524">
    <property type="term" value="F:ATP binding"/>
    <property type="evidence" value="ECO:0007669"/>
    <property type="project" value="UniProtKB-KW"/>
</dbReference>
<evidence type="ECO:0000256" key="8">
    <source>
        <dbReference type="ARBA" id="ARBA00022840"/>
    </source>
</evidence>
<proteinExistence type="inferred from homology"/>
<dbReference type="EC" id="2.7.6.5" evidence="4"/>
<dbReference type="eggNOG" id="COG2357">
    <property type="taxonomic scope" value="Bacteria"/>
</dbReference>
<evidence type="ECO:0000256" key="2">
    <source>
        <dbReference type="ARBA" id="ARBA00007476"/>
    </source>
</evidence>
<organism evidence="11 12">
    <name type="scientific">Halalkalibacter okhensis</name>
    <dbReference type="NCBI Taxonomy" id="333138"/>
    <lineage>
        <taxon>Bacteria</taxon>
        <taxon>Bacillati</taxon>
        <taxon>Bacillota</taxon>
        <taxon>Bacilli</taxon>
        <taxon>Bacillales</taxon>
        <taxon>Bacillaceae</taxon>
        <taxon>Halalkalibacter</taxon>
    </lineage>
</organism>
<keyword evidence="7 11" id="KW-0418">Kinase</keyword>
<dbReference type="GO" id="GO:0016301">
    <property type="term" value="F:kinase activity"/>
    <property type="evidence" value="ECO:0007669"/>
    <property type="project" value="UniProtKB-KW"/>
</dbReference>
<dbReference type="Gene3D" id="1.10.287.860">
    <property type="entry name" value="Nucleotidyltransferase"/>
    <property type="match status" value="1"/>
</dbReference>
<evidence type="ECO:0000256" key="7">
    <source>
        <dbReference type="ARBA" id="ARBA00022777"/>
    </source>
</evidence>
<dbReference type="CDD" id="cd05399">
    <property type="entry name" value="NT_Rel-Spo_like"/>
    <property type="match status" value="1"/>
</dbReference>
<protein>
    <recommendedName>
        <fullName evidence="4">GTP diphosphokinase</fullName>
        <ecNumber evidence="4">2.7.6.5</ecNumber>
    </recommendedName>
</protein>
<dbReference type="PANTHER" id="PTHR47837">
    <property type="entry name" value="GTP PYROPHOSPHOKINASE YJBM"/>
    <property type="match status" value="1"/>
</dbReference>
<dbReference type="Proteomes" id="UP000030832">
    <property type="component" value="Unassembled WGS sequence"/>
</dbReference>
<evidence type="ECO:0000313" key="12">
    <source>
        <dbReference type="Proteomes" id="UP000030832"/>
    </source>
</evidence>
<keyword evidence="5" id="KW-0808">Transferase</keyword>
<accession>A0A0B0I8M0</accession>
<keyword evidence="9" id="KW-0342">GTP-binding</keyword>
<evidence type="ECO:0000256" key="9">
    <source>
        <dbReference type="ARBA" id="ARBA00023134"/>
    </source>
</evidence>